<keyword evidence="3" id="KW-1185">Reference proteome</keyword>
<gene>
    <name evidence="2" type="ORF">PQ465_03300</name>
</gene>
<feature type="signal peptide" evidence="1">
    <location>
        <begin position="1"/>
        <end position="22"/>
    </location>
</feature>
<organism evidence="2 3">
    <name type="scientific">Sphingobacterium oryzagri</name>
    <dbReference type="NCBI Taxonomy" id="3025669"/>
    <lineage>
        <taxon>Bacteria</taxon>
        <taxon>Pseudomonadati</taxon>
        <taxon>Bacteroidota</taxon>
        <taxon>Sphingobacteriia</taxon>
        <taxon>Sphingobacteriales</taxon>
        <taxon>Sphingobacteriaceae</taxon>
        <taxon>Sphingobacterium</taxon>
    </lineage>
</organism>
<name>A0ABY7WLY2_9SPHI</name>
<reference evidence="2 3" key="1">
    <citation type="submission" date="2023-02" db="EMBL/GenBank/DDBJ databases">
        <title>Genome sequence of Sphingobacterium sp. KACC 22765.</title>
        <authorList>
            <person name="Kim S."/>
            <person name="Heo J."/>
            <person name="Kwon S.-W."/>
        </authorList>
    </citation>
    <scope>NUCLEOTIDE SEQUENCE [LARGE SCALE GENOMIC DNA]</scope>
    <source>
        <strain evidence="2 3">KACC 22765</strain>
    </source>
</reference>
<feature type="chain" id="PRO_5047155594" evidence="1">
    <location>
        <begin position="23"/>
        <end position="191"/>
    </location>
</feature>
<accession>A0ABY7WLY2</accession>
<evidence type="ECO:0000313" key="3">
    <source>
        <dbReference type="Proteomes" id="UP001221558"/>
    </source>
</evidence>
<dbReference type="Proteomes" id="UP001221558">
    <property type="component" value="Chromosome"/>
</dbReference>
<evidence type="ECO:0000313" key="2">
    <source>
        <dbReference type="EMBL" id="WDF69418.1"/>
    </source>
</evidence>
<protein>
    <submittedName>
        <fullName evidence="2">ATP/GTP-binding protein</fullName>
    </submittedName>
</protein>
<proteinExistence type="predicted"/>
<dbReference type="SUPFAM" id="SSF49785">
    <property type="entry name" value="Galactose-binding domain-like"/>
    <property type="match status" value="1"/>
</dbReference>
<dbReference type="InterPro" id="IPR008979">
    <property type="entry name" value="Galactose-bd-like_sf"/>
</dbReference>
<dbReference type="RefSeq" id="WP_274268133.1">
    <property type="nucleotide sequence ID" value="NZ_CP117880.1"/>
</dbReference>
<dbReference type="EMBL" id="CP117880">
    <property type="protein sequence ID" value="WDF69418.1"/>
    <property type="molecule type" value="Genomic_DNA"/>
</dbReference>
<dbReference type="Gene3D" id="2.60.120.260">
    <property type="entry name" value="Galactose-binding domain-like"/>
    <property type="match status" value="1"/>
</dbReference>
<keyword evidence="1" id="KW-0732">Signal</keyword>
<evidence type="ECO:0000256" key="1">
    <source>
        <dbReference type="SAM" id="SignalP"/>
    </source>
</evidence>
<sequence length="191" mass="21565">MKMKSAYLKVPFFLALLLFLHACEKDESRSYDLLPPEPEPEMDITTYATLSVNRENASGREAGEGSLKLVDNDVKSKFLINPYVEDLTLKLSFPGGIAIGAYTLTPGNDAPARDPKNWLFEGSENGTDWVMLDEITNYVFDAALRNGKTYRFDIENTTKYRYYRIRVTAIFGGSGLFQLSEWRVINVPEVG</sequence>